<dbReference type="GO" id="GO:0005737">
    <property type="term" value="C:cytoplasm"/>
    <property type="evidence" value="ECO:0007669"/>
    <property type="project" value="UniProtKB-SubCell"/>
</dbReference>
<evidence type="ECO:0000259" key="7">
    <source>
        <dbReference type="Pfam" id="PF13656"/>
    </source>
</evidence>
<dbReference type="InterPro" id="IPR009025">
    <property type="entry name" value="RBP11-like_dimer"/>
</dbReference>
<dbReference type="RefSeq" id="WP_148692154.1">
    <property type="nucleotide sequence ID" value="NZ_CP020477.1"/>
</dbReference>
<dbReference type="PANTHER" id="PTHR13946">
    <property type="entry name" value="DNA-DIRECTED RNA POLYMERASE I,II,III"/>
    <property type="match status" value="1"/>
</dbReference>
<dbReference type="InterPro" id="IPR008193">
    <property type="entry name" value="RNA_pol_Rpb11_13-16kDa_CS"/>
</dbReference>
<comment type="subcellular location">
    <subcellularLocation>
        <location evidence="6">Cytoplasm</location>
    </subcellularLocation>
</comment>
<evidence type="ECO:0000256" key="2">
    <source>
        <dbReference type="ARBA" id="ARBA00022679"/>
    </source>
</evidence>
<dbReference type="PANTHER" id="PTHR13946:SF28">
    <property type="entry name" value="DNA-DIRECTED RNA POLYMERASES I AND III SUBUNIT RPAC2"/>
    <property type="match status" value="1"/>
</dbReference>
<dbReference type="GO" id="GO:0003899">
    <property type="term" value="F:DNA-directed RNA polymerase activity"/>
    <property type="evidence" value="ECO:0007669"/>
    <property type="project" value="UniProtKB-UniRule"/>
</dbReference>
<dbReference type="InterPro" id="IPR036603">
    <property type="entry name" value="RBP11-like"/>
</dbReference>
<dbReference type="HAMAP" id="MF_00261">
    <property type="entry name" value="RNApol_arch_Rpo11"/>
    <property type="match status" value="1"/>
</dbReference>
<dbReference type="InterPro" id="IPR022905">
    <property type="entry name" value="Rpo11-like"/>
</dbReference>
<keyword evidence="4 6" id="KW-0804">Transcription</keyword>
<dbReference type="AlphaFoldDB" id="A0A1W6K1P5"/>
<name>A0A1W6K1P5_9CREN</name>
<keyword evidence="2 6" id="KW-0808">Transferase</keyword>
<dbReference type="GO" id="GO:0046983">
    <property type="term" value="F:protein dimerization activity"/>
    <property type="evidence" value="ECO:0007669"/>
    <property type="project" value="InterPro"/>
</dbReference>
<accession>A0A1W6K1P5</accession>
<dbReference type="GO" id="GO:0003677">
    <property type="term" value="F:DNA binding"/>
    <property type="evidence" value="ECO:0007669"/>
    <property type="project" value="InterPro"/>
</dbReference>
<dbReference type="EMBL" id="CP020477">
    <property type="protein sequence ID" value="ARM76364.1"/>
    <property type="molecule type" value="Genomic_DNA"/>
</dbReference>
<feature type="domain" description="DNA-directed RNA polymerase RBP11-like dimerisation" evidence="7">
    <location>
        <begin position="13"/>
        <end position="85"/>
    </location>
</feature>
<dbReference type="NCBIfam" id="NF002233">
    <property type="entry name" value="PRK01146.1-1"/>
    <property type="match status" value="1"/>
</dbReference>
<dbReference type="KEGG" id="aman:B6F84_10235"/>
<comment type="catalytic activity">
    <reaction evidence="6">
        <text>RNA(n) + a ribonucleoside 5'-triphosphate = RNA(n+1) + diphosphate</text>
        <dbReference type="Rhea" id="RHEA:21248"/>
        <dbReference type="Rhea" id="RHEA-COMP:14527"/>
        <dbReference type="Rhea" id="RHEA-COMP:17342"/>
        <dbReference type="ChEBI" id="CHEBI:33019"/>
        <dbReference type="ChEBI" id="CHEBI:61557"/>
        <dbReference type="ChEBI" id="CHEBI:140395"/>
        <dbReference type="EC" id="2.7.7.6"/>
    </reaction>
</comment>
<evidence type="ECO:0000256" key="1">
    <source>
        <dbReference type="ARBA" id="ARBA00022478"/>
    </source>
</evidence>
<reference evidence="8 9" key="1">
    <citation type="submission" date="2017-03" db="EMBL/GenBank/DDBJ databases">
        <title>Sulfur activation and transportation mechanism of thermophilic Archaea Acidianus manzaensis YN-25.</title>
        <authorList>
            <person name="Ma Y."/>
            <person name="Yang Y."/>
            <person name="Xia J."/>
        </authorList>
    </citation>
    <scope>NUCLEOTIDE SEQUENCE [LARGE SCALE GENOMIC DNA]</scope>
    <source>
        <strain evidence="8 9">YN-25</strain>
    </source>
</reference>
<dbReference type="GeneID" id="41591306"/>
<dbReference type="Proteomes" id="UP000193404">
    <property type="component" value="Chromosome"/>
</dbReference>
<evidence type="ECO:0000256" key="5">
    <source>
        <dbReference type="ARBA" id="ARBA00025751"/>
    </source>
</evidence>
<evidence type="ECO:0000256" key="4">
    <source>
        <dbReference type="ARBA" id="ARBA00023163"/>
    </source>
</evidence>
<comment type="similarity">
    <text evidence="5 6">Belongs to the archaeal Rpo11/eukaryotic RPB11/RPC19 RNA polymerase subunit family.</text>
</comment>
<dbReference type="GO" id="GO:0000428">
    <property type="term" value="C:DNA-directed RNA polymerase complex"/>
    <property type="evidence" value="ECO:0007669"/>
    <property type="project" value="UniProtKB-KW"/>
</dbReference>
<dbReference type="EC" id="2.7.7.6" evidence="6"/>
<evidence type="ECO:0000313" key="8">
    <source>
        <dbReference type="EMBL" id="ARM76364.1"/>
    </source>
</evidence>
<evidence type="ECO:0000256" key="6">
    <source>
        <dbReference type="HAMAP-Rule" id="MF_00261"/>
    </source>
</evidence>
<dbReference type="Pfam" id="PF13656">
    <property type="entry name" value="RNA_pol_L_2"/>
    <property type="match status" value="1"/>
</dbReference>
<protein>
    <recommendedName>
        <fullName evidence="6">DNA-directed RNA polymerase subunit Rpo11</fullName>
        <ecNumber evidence="6">2.7.7.6</ecNumber>
    </recommendedName>
    <alternativeName>
        <fullName evidence="6">DNA-directed RNA polymerase subunit L</fullName>
    </alternativeName>
</protein>
<evidence type="ECO:0000256" key="3">
    <source>
        <dbReference type="ARBA" id="ARBA00022695"/>
    </source>
</evidence>
<keyword evidence="3 6" id="KW-0548">Nucleotidyltransferase</keyword>
<keyword evidence="9" id="KW-1185">Reference proteome</keyword>
<dbReference type="OrthoDB" id="24205at2157"/>
<dbReference type="Gene3D" id="3.30.1360.10">
    <property type="entry name" value="RNA polymerase, RBP11-like subunit"/>
    <property type="match status" value="1"/>
</dbReference>
<organism evidence="8 9">
    <name type="scientific">Acidianus manzaensis</name>
    <dbReference type="NCBI Taxonomy" id="282676"/>
    <lineage>
        <taxon>Archaea</taxon>
        <taxon>Thermoproteota</taxon>
        <taxon>Thermoprotei</taxon>
        <taxon>Sulfolobales</taxon>
        <taxon>Sulfolobaceae</taxon>
        <taxon>Acidianus</taxon>
    </lineage>
</organism>
<sequence length="90" mass="10262">MQIKLLKSTDTYLEIQIDGEDHTLGNLLAEILRNINGVVYASYYQPHPLIQSIVLKIMTNGETKPLDAVKEAIEKAENYTNNFIEELKKI</sequence>
<comment type="subunit">
    <text evidence="6">Part of the RNA polymerase complex.</text>
</comment>
<keyword evidence="6" id="KW-0963">Cytoplasm</keyword>
<keyword evidence="1 6" id="KW-0240">DNA-directed RNA polymerase</keyword>
<dbReference type="CDD" id="cd06927">
    <property type="entry name" value="RNAP_L"/>
    <property type="match status" value="1"/>
</dbReference>
<dbReference type="GO" id="GO:0006351">
    <property type="term" value="P:DNA-templated transcription"/>
    <property type="evidence" value="ECO:0007669"/>
    <property type="project" value="UniProtKB-UniRule"/>
</dbReference>
<comment type="function">
    <text evidence="6">DNA-dependent RNA polymerase (RNAP) catalyzes the transcription of DNA into RNA using the four ribonucleoside triphosphates as substrates.</text>
</comment>
<gene>
    <name evidence="6" type="primary">rpo11</name>
    <name evidence="6" type="synonym">rpoL</name>
    <name evidence="8" type="ORF">B6F84_10235</name>
</gene>
<dbReference type="SUPFAM" id="SSF55257">
    <property type="entry name" value="RBP11-like subunits of RNA polymerase"/>
    <property type="match status" value="1"/>
</dbReference>
<dbReference type="PROSITE" id="PS01154">
    <property type="entry name" value="RNA_POL_L_13KD"/>
    <property type="match status" value="1"/>
</dbReference>
<dbReference type="STRING" id="282676.B6F84_10235"/>
<proteinExistence type="inferred from homology"/>
<evidence type="ECO:0000313" key="9">
    <source>
        <dbReference type="Proteomes" id="UP000193404"/>
    </source>
</evidence>